<comment type="caution">
    <text evidence="2">The sequence shown here is derived from an EMBL/GenBank/DDBJ whole genome shotgun (WGS) entry which is preliminary data.</text>
</comment>
<feature type="compositionally biased region" description="Basic and acidic residues" evidence="1">
    <location>
        <begin position="160"/>
        <end position="193"/>
    </location>
</feature>
<organism evidence="2 3">
    <name type="scientific">Anabarilius grahami</name>
    <name type="common">Kanglang fish</name>
    <name type="synonym">Barilius grahami</name>
    <dbReference type="NCBI Taxonomy" id="495550"/>
    <lineage>
        <taxon>Eukaryota</taxon>
        <taxon>Metazoa</taxon>
        <taxon>Chordata</taxon>
        <taxon>Craniata</taxon>
        <taxon>Vertebrata</taxon>
        <taxon>Euteleostomi</taxon>
        <taxon>Actinopterygii</taxon>
        <taxon>Neopterygii</taxon>
        <taxon>Teleostei</taxon>
        <taxon>Ostariophysi</taxon>
        <taxon>Cypriniformes</taxon>
        <taxon>Xenocyprididae</taxon>
        <taxon>Xenocypridinae</taxon>
        <taxon>Xenocypridinae incertae sedis</taxon>
        <taxon>Anabarilius</taxon>
    </lineage>
</organism>
<name>A0A3N0YFU9_ANAGA</name>
<accession>A0A3N0YFU9</accession>
<sequence length="423" mass="47382">MEAKCSNGGRERAFSTSTKSHGGTEGGRGGCYPSEKSDHQRMLPNRLPLNPGMKQDNISHISVDGRLPLSNLCCRKRITSDTGQLAGSISFSQHQFTNTPHLRADKRLVDGARDSTLTEPDSVIELWTLLEIVNHGNLGFNRLLFVANPLVLSSAADAFDPVRDADPPEKPKTRADTRKRSQRDSRLETRELQEFSDSSSDMEYYVPQCLTRREPVPRVLNTARPVIELEDDPEREHENDLKAEHVHENDSDPEEVDRNSEPEPVDEECDPEVAPEETSEAGSESEEEVSEVQEDRRQPNYEPRPKRTTLMEPDSVIELWTLLEIVNHGNLLFNRLLFVANPLVLSSAADAFDPVHKLGVRASPLPIHPWGASQYPSSFPRSSVLHPMTRKPIELSHLEGHLNSLIAPRGGEDRGVRKLPEES</sequence>
<evidence type="ECO:0000313" key="2">
    <source>
        <dbReference type="EMBL" id="ROL45125.1"/>
    </source>
</evidence>
<protein>
    <submittedName>
        <fullName evidence="2">Uncharacterized protein</fullName>
    </submittedName>
</protein>
<feature type="compositionally biased region" description="Basic and acidic residues" evidence="1">
    <location>
        <begin position="234"/>
        <end position="261"/>
    </location>
</feature>
<evidence type="ECO:0000313" key="3">
    <source>
        <dbReference type="Proteomes" id="UP000281406"/>
    </source>
</evidence>
<feature type="compositionally biased region" description="Acidic residues" evidence="1">
    <location>
        <begin position="263"/>
        <end position="292"/>
    </location>
</feature>
<dbReference type="AlphaFoldDB" id="A0A3N0YFU9"/>
<feature type="region of interest" description="Disordered" evidence="1">
    <location>
        <begin position="1"/>
        <end position="40"/>
    </location>
</feature>
<feature type="compositionally biased region" description="Basic and acidic residues" evidence="1">
    <location>
        <begin position="1"/>
        <end position="13"/>
    </location>
</feature>
<keyword evidence="3" id="KW-1185">Reference proteome</keyword>
<feature type="compositionally biased region" description="Basic and acidic residues" evidence="1">
    <location>
        <begin position="293"/>
        <end position="305"/>
    </location>
</feature>
<feature type="region of interest" description="Disordered" evidence="1">
    <location>
        <begin position="160"/>
        <end position="200"/>
    </location>
</feature>
<proteinExistence type="predicted"/>
<dbReference type="EMBL" id="RJVU01042604">
    <property type="protein sequence ID" value="ROL45125.1"/>
    <property type="molecule type" value="Genomic_DNA"/>
</dbReference>
<dbReference type="Proteomes" id="UP000281406">
    <property type="component" value="Unassembled WGS sequence"/>
</dbReference>
<gene>
    <name evidence="2" type="ORF">DPX16_22934</name>
</gene>
<feature type="region of interest" description="Disordered" evidence="1">
    <location>
        <begin position="224"/>
        <end position="308"/>
    </location>
</feature>
<reference evidence="2 3" key="1">
    <citation type="submission" date="2018-10" db="EMBL/GenBank/DDBJ databases">
        <title>Genome assembly for a Yunnan-Guizhou Plateau 3E fish, Anabarilius grahami (Regan), and its evolutionary and genetic applications.</title>
        <authorList>
            <person name="Jiang W."/>
        </authorList>
    </citation>
    <scope>NUCLEOTIDE SEQUENCE [LARGE SCALE GENOMIC DNA]</scope>
    <source>
        <strain evidence="2">AG-KIZ</strain>
        <tissue evidence="2">Muscle</tissue>
    </source>
</reference>
<evidence type="ECO:0000256" key="1">
    <source>
        <dbReference type="SAM" id="MobiDB-lite"/>
    </source>
</evidence>
<dbReference type="OrthoDB" id="8945208at2759"/>